<protein>
    <submittedName>
        <fullName evidence="2">Translocase</fullName>
    </submittedName>
</protein>
<name>A0A9Q2NS21_9RHOB</name>
<dbReference type="OrthoDB" id="7956241at2"/>
<accession>A0A9Q2NS21</accession>
<evidence type="ECO:0000313" key="4">
    <source>
        <dbReference type="Proteomes" id="UP000755667"/>
    </source>
</evidence>
<keyword evidence="1" id="KW-0732">Signal</keyword>
<feature type="signal peptide" evidence="1">
    <location>
        <begin position="1"/>
        <end position="25"/>
    </location>
</feature>
<comment type="caution">
    <text evidence="2">The sequence shown here is derived from an EMBL/GenBank/DDBJ whole genome shotgun (WGS) entry which is preliminary data.</text>
</comment>
<proteinExistence type="predicted"/>
<evidence type="ECO:0000313" key="3">
    <source>
        <dbReference type="EMBL" id="MBM2417159.1"/>
    </source>
</evidence>
<dbReference type="AlphaFoldDB" id="A0A9Q2NS21"/>
<dbReference type="GeneID" id="62639501"/>
<dbReference type="Proteomes" id="UP000755667">
    <property type="component" value="Unassembled WGS sequence"/>
</dbReference>
<evidence type="ECO:0000313" key="2">
    <source>
        <dbReference type="EMBL" id="MBM2412604.1"/>
    </source>
</evidence>
<feature type="chain" id="PRO_5040242017" evidence="1">
    <location>
        <begin position="26"/>
        <end position="322"/>
    </location>
</feature>
<dbReference type="Proteomes" id="UP000809440">
    <property type="component" value="Unassembled WGS sequence"/>
</dbReference>
<dbReference type="EMBL" id="JAFBXF010000005">
    <property type="protein sequence ID" value="MBM2417159.1"/>
    <property type="molecule type" value="Genomic_DNA"/>
</dbReference>
<dbReference type="RefSeq" id="WP_085627794.1">
    <property type="nucleotide sequence ID" value="NZ_JAFBWU010000005.1"/>
</dbReference>
<sequence length="322" mass="33704">MDRKFTVRIAAVTLCAALGIGAVMQSLPSSQPPRNAELAPVVVSDVQPVSSTPRNILPRDMPVVESLPDHVVSAAVTSTVETTEILVPEAPVETGFACEVSMTATPIAGAMMAIDITAPCHGSERVTLHHSGLMFTTLMQPDGSLSIDIPALAEQALVIASFLDGGGSVAMAEVISVPFYDRVVLQWRGNAGLQLHAREFDAEYFTDGHVWHGSSRDAARAATGQGGFLTTLGTVDAPDALVAEVYTFPSGMTQASGTVALTIETEILASNCNSSVEAQTLEIRSGAELSSKELTIDVPGCDAVGDFLLLKNLVEDLTIAAK</sequence>
<evidence type="ECO:0000313" key="5">
    <source>
        <dbReference type="Proteomes" id="UP000809440"/>
    </source>
</evidence>
<gene>
    <name evidence="2" type="ORF">JQX41_09850</name>
    <name evidence="3" type="ORF">JQX48_09285</name>
</gene>
<evidence type="ECO:0000256" key="1">
    <source>
        <dbReference type="SAM" id="SignalP"/>
    </source>
</evidence>
<organism evidence="2 4">
    <name type="scientific">Marivita cryptomonadis</name>
    <dbReference type="NCBI Taxonomy" id="505252"/>
    <lineage>
        <taxon>Bacteria</taxon>
        <taxon>Pseudomonadati</taxon>
        <taxon>Pseudomonadota</taxon>
        <taxon>Alphaproteobacteria</taxon>
        <taxon>Rhodobacterales</taxon>
        <taxon>Roseobacteraceae</taxon>
        <taxon>Marivita</taxon>
    </lineage>
</organism>
<keyword evidence="5" id="KW-1185">Reference proteome</keyword>
<reference evidence="2 5" key="1">
    <citation type="submission" date="2021-01" db="EMBL/GenBank/DDBJ databases">
        <title>Diatom-associated Roseobacters Show Island Model of Population Structure.</title>
        <authorList>
            <person name="Qu L."/>
            <person name="Feng X."/>
            <person name="Chen Y."/>
            <person name="Li L."/>
            <person name="Wang X."/>
            <person name="Hu Z."/>
            <person name="Wang H."/>
            <person name="Luo H."/>
        </authorList>
    </citation>
    <scope>NUCLEOTIDE SEQUENCE</scope>
    <source>
        <strain evidence="3 5">CC28-63</strain>
        <strain evidence="2">CC28-69</strain>
    </source>
</reference>
<dbReference type="EMBL" id="JAFBXE010000005">
    <property type="protein sequence ID" value="MBM2412604.1"/>
    <property type="molecule type" value="Genomic_DNA"/>
</dbReference>